<dbReference type="CDD" id="cd05253">
    <property type="entry name" value="UDP_GE_SDE_e"/>
    <property type="match status" value="1"/>
</dbReference>
<dbReference type="OrthoDB" id="9801785at2"/>
<dbReference type="PANTHER" id="PTHR43574">
    <property type="entry name" value="EPIMERASE-RELATED"/>
    <property type="match status" value="1"/>
</dbReference>
<proteinExistence type="predicted"/>
<dbReference type="Pfam" id="PF01370">
    <property type="entry name" value="Epimerase"/>
    <property type="match status" value="1"/>
</dbReference>
<reference evidence="3 6" key="2">
    <citation type="submission" date="2019-10" db="EMBL/GenBank/DDBJ databases">
        <title>Prolixibacter strains distinguished by the presence of nitrate reductase genes were adept at nitrate-dependent anaerobic corrosion of metallic iron and carbon steel.</title>
        <authorList>
            <person name="Iino T."/>
            <person name="Shono N."/>
            <person name="Ito K."/>
            <person name="Nakamura R."/>
            <person name="Sueoka K."/>
            <person name="Harayama S."/>
            <person name="Ohkuma M."/>
        </authorList>
    </citation>
    <scope>NUCLEOTIDE SEQUENCE [LARGE SCALE GENOMIC DNA]</scope>
    <source>
        <strain evidence="3 6">MIC1-1</strain>
    </source>
</reference>
<sequence length="381" mass="43072">MKILVTGSAGFIGFHLVKALLKAGHEVVGLDCINDYYDVNLKYDRLAETGIAPPLRNGIGAFIQSRIYANYRFVRMKLEERESLFNLFASEKFDKVCNLAAQAGVRYSLKNPDAYINSNIIGFLNILEACRHFKVGHLVFASSSSVYGNNTQMPLSTTDHTNHPISLYAATKKSNEMMAHAYSHLFGIPATGLRFFTVYGPWGRPDMALFIFTKAILEGRPIDVYNEGKILRDFTYISDIVGGIIRIIDRQPQPTDDKEASLSGSTTAPYKIYNIGHSSPVRLMDFIESIERKLGIQAQKNLLPMQPGDVPMTWADTSELQKDFGYKPTTGIDEGISKFLEWYQTYYLKNPKAHKQYNTRSTQRFFKDRASSKIRKTSIHD</sequence>
<dbReference type="PRINTS" id="PR01713">
    <property type="entry name" value="NUCEPIMERASE"/>
</dbReference>
<evidence type="ECO:0000259" key="2">
    <source>
        <dbReference type="Pfam" id="PF01370"/>
    </source>
</evidence>
<dbReference type="Proteomes" id="UP000240621">
    <property type="component" value="Unassembled WGS sequence"/>
</dbReference>
<keyword evidence="1" id="KW-0520">NAD</keyword>
<gene>
    <name evidence="4" type="ORF">CLV93_10455</name>
    <name evidence="3" type="ORF">JCM18694_22380</name>
</gene>
<name>A0A2P8CDS2_9BACT</name>
<dbReference type="InterPro" id="IPR036291">
    <property type="entry name" value="NAD(P)-bd_dom_sf"/>
</dbReference>
<evidence type="ECO:0000313" key="4">
    <source>
        <dbReference type="EMBL" id="PSK83125.1"/>
    </source>
</evidence>
<dbReference type="Gene3D" id="3.40.50.720">
    <property type="entry name" value="NAD(P)-binding Rossmann-like Domain"/>
    <property type="match status" value="1"/>
</dbReference>
<evidence type="ECO:0000256" key="1">
    <source>
        <dbReference type="ARBA" id="ARBA00023027"/>
    </source>
</evidence>
<evidence type="ECO:0000313" key="6">
    <source>
        <dbReference type="Proteomes" id="UP000396862"/>
    </source>
</evidence>
<evidence type="ECO:0000313" key="3">
    <source>
        <dbReference type="EMBL" id="GET21992.1"/>
    </source>
</evidence>
<evidence type="ECO:0000313" key="5">
    <source>
        <dbReference type="Proteomes" id="UP000240621"/>
    </source>
</evidence>
<dbReference type="SUPFAM" id="SSF51735">
    <property type="entry name" value="NAD(P)-binding Rossmann-fold domains"/>
    <property type="match status" value="1"/>
</dbReference>
<dbReference type="InterPro" id="IPR001509">
    <property type="entry name" value="Epimerase_deHydtase"/>
</dbReference>
<dbReference type="EMBL" id="PYGC01000004">
    <property type="protein sequence ID" value="PSK83125.1"/>
    <property type="molecule type" value="Genomic_DNA"/>
</dbReference>
<reference evidence="4 5" key="1">
    <citation type="submission" date="2018-03" db="EMBL/GenBank/DDBJ databases">
        <title>Genomic Encyclopedia of Archaeal and Bacterial Type Strains, Phase II (KMG-II): from individual species to whole genera.</title>
        <authorList>
            <person name="Goeker M."/>
        </authorList>
    </citation>
    <scope>NUCLEOTIDE SEQUENCE [LARGE SCALE GENOMIC DNA]</scope>
    <source>
        <strain evidence="4 5">DSM 27267</strain>
    </source>
</reference>
<feature type="domain" description="NAD-dependent epimerase/dehydratase" evidence="2">
    <location>
        <begin position="3"/>
        <end position="251"/>
    </location>
</feature>
<protein>
    <submittedName>
        <fullName evidence="3">NAD-dependent epimerase</fullName>
    </submittedName>
    <submittedName>
        <fullName evidence="4">UDP-glucuronate 4-epimerase</fullName>
    </submittedName>
</protein>
<organism evidence="4 5">
    <name type="scientific">Prolixibacter denitrificans</name>
    <dbReference type="NCBI Taxonomy" id="1541063"/>
    <lineage>
        <taxon>Bacteria</taxon>
        <taxon>Pseudomonadati</taxon>
        <taxon>Bacteroidota</taxon>
        <taxon>Bacteroidia</taxon>
        <taxon>Marinilabiliales</taxon>
        <taxon>Prolixibacteraceae</taxon>
        <taxon>Prolixibacter</taxon>
    </lineage>
</organism>
<keyword evidence="6" id="KW-1185">Reference proteome</keyword>
<dbReference type="Proteomes" id="UP000396862">
    <property type="component" value="Unassembled WGS sequence"/>
</dbReference>
<accession>A0A2P8CDS2</accession>
<dbReference type="EMBL" id="BLAU01000001">
    <property type="protein sequence ID" value="GET21992.1"/>
    <property type="molecule type" value="Genomic_DNA"/>
</dbReference>
<comment type="caution">
    <text evidence="4">The sequence shown here is derived from an EMBL/GenBank/DDBJ whole genome shotgun (WGS) entry which is preliminary data.</text>
</comment>
<dbReference type="RefSeq" id="WP_106541930.1">
    <property type="nucleotide sequence ID" value="NZ_BLAU01000001.1"/>
</dbReference>
<dbReference type="AlphaFoldDB" id="A0A2P8CDS2"/>